<keyword evidence="2" id="KW-1185">Reference proteome</keyword>
<protein>
    <submittedName>
        <fullName evidence="1">Uncharacterized protein</fullName>
    </submittedName>
</protein>
<comment type="caution">
    <text evidence="1">The sequence shown here is derived from an EMBL/GenBank/DDBJ whole genome shotgun (WGS) entry which is preliminary data.</text>
</comment>
<proteinExistence type="predicted"/>
<evidence type="ECO:0000313" key="1">
    <source>
        <dbReference type="EMBL" id="GGL64602.1"/>
    </source>
</evidence>
<name>A0A917W5D5_9BACL</name>
<accession>A0A917W5D5</accession>
<organism evidence="1 2">
    <name type="scientific">Sporolactobacillus putidus</name>
    <dbReference type="NCBI Taxonomy" id="492735"/>
    <lineage>
        <taxon>Bacteria</taxon>
        <taxon>Bacillati</taxon>
        <taxon>Bacillota</taxon>
        <taxon>Bacilli</taxon>
        <taxon>Bacillales</taxon>
        <taxon>Sporolactobacillaceae</taxon>
        <taxon>Sporolactobacillus</taxon>
    </lineage>
</organism>
<evidence type="ECO:0000313" key="2">
    <source>
        <dbReference type="Proteomes" id="UP000654670"/>
    </source>
</evidence>
<reference evidence="1" key="1">
    <citation type="journal article" date="2014" name="Int. J. Syst. Evol. Microbiol.">
        <title>Complete genome sequence of Corynebacterium casei LMG S-19264T (=DSM 44701T), isolated from a smear-ripened cheese.</title>
        <authorList>
            <consortium name="US DOE Joint Genome Institute (JGI-PGF)"/>
            <person name="Walter F."/>
            <person name="Albersmeier A."/>
            <person name="Kalinowski J."/>
            <person name="Ruckert C."/>
        </authorList>
    </citation>
    <scope>NUCLEOTIDE SEQUENCE</scope>
    <source>
        <strain evidence="1">JCM 15325</strain>
    </source>
</reference>
<dbReference type="AlphaFoldDB" id="A0A917W5D5"/>
<dbReference type="EMBL" id="BMOK01000019">
    <property type="protein sequence ID" value="GGL64602.1"/>
    <property type="molecule type" value="Genomic_DNA"/>
</dbReference>
<reference evidence="1" key="2">
    <citation type="submission" date="2020-09" db="EMBL/GenBank/DDBJ databases">
        <authorList>
            <person name="Sun Q."/>
            <person name="Ohkuma M."/>
        </authorList>
    </citation>
    <scope>NUCLEOTIDE SEQUENCE</scope>
    <source>
        <strain evidence="1">JCM 15325</strain>
    </source>
</reference>
<sequence>MIEATFDFVFMMQKRECNIGFSQFFMDELKVQRLSSQCFQRFLREEKFLNPISALIYFWG</sequence>
<dbReference type="Proteomes" id="UP000654670">
    <property type="component" value="Unassembled WGS sequence"/>
</dbReference>
<gene>
    <name evidence="1" type="ORF">GCM10007968_30680</name>
</gene>